<dbReference type="EMBL" id="UZAH01041733">
    <property type="protein sequence ID" value="VDP60613.1"/>
    <property type="molecule type" value="Genomic_DNA"/>
</dbReference>
<keyword evidence="2" id="KW-1185">Reference proteome</keyword>
<gene>
    <name evidence="1" type="ORF">HPBE_LOCUS27044</name>
</gene>
<accession>A0A3P8ISI9</accession>
<organism evidence="2 3">
    <name type="scientific">Heligmosomoides polygyrus</name>
    <name type="common">Parasitic roundworm</name>
    <dbReference type="NCBI Taxonomy" id="6339"/>
    <lineage>
        <taxon>Eukaryota</taxon>
        <taxon>Metazoa</taxon>
        <taxon>Ecdysozoa</taxon>
        <taxon>Nematoda</taxon>
        <taxon>Chromadorea</taxon>
        <taxon>Rhabditida</taxon>
        <taxon>Rhabditina</taxon>
        <taxon>Rhabditomorpha</taxon>
        <taxon>Strongyloidea</taxon>
        <taxon>Heligmosomidae</taxon>
        <taxon>Heligmosomoides</taxon>
    </lineage>
</organism>
<dbReference type="AlphaFoldDB" id="A0A183GWH5"/>
<evidence type="ECO:0000313" key="3">
    <source>
        <dbReference type="WBParaSite" id="HPBE_0002704501-mRNA-1"/>
    </source>
</evidence>
<proteinExistence type="predicted"/>
<sequence>MIDEFGDFFDRHGLRYQLRGATVAYQVHRNITTVYVRHRIKLTAKITNDYILSKPDAERVAREVQRQLSRDGASFLEETVVTNG</sequence>
<reference evidence="1 2" key="1">
    <citation type="submission" date="2018-11" db="EMBL/GenBank/DDBJ databases">
        <authorList>
            <consortium name="Pathogen Informatics"/>
        </authorList>
    </citation>
    <scope>NUCLEOTIDE SEQUENCE [LARGE SCALE GENOMIC DNA]</scope>
</reference>
<accession>A0A183GWH5</accession>
<evidence type="ECO:0000313" key="1">
    <source>
        <dbReference type="EMBL" id="VDP60613.1"/>
    </source>
</evidence>
<dbReference type="Proteomes" id="UP000050761">
    <property type="component" value="Unassembled WGS sequence"/>
</dbReference>
<protein>
    <submittedName>
        <fullName evidence="3">BON domain-containing protein</fullName>
    </submittedName>
</protein>
<evidence type="ECO:0000313" key="2">
    <source>
        <dbReference type="Proteomes" id="UP000050761"/>
    </source>
</evidence>
<name>A0A183GWH5_HELPZ</name>
<reference evidence="3" key="2">
    <citation type="submission" date="2019-09" db="UniProtKB">
        <authorList>
            <consortium name="WormBaseParasite"/>
        </authorList>
    </citation>
    <scope>IDENTIFICATION</scope>
</reference>
<dbReference type="WBParaSite" id="HPBE_0002704501-mRNA-1">
    <property type="protein sequence ID" value="HPBE_0002704501-mRNA-1"/>
    <property type="gene ID" value="HPBE_0002704501"/>
</dbReference>
<dbReference type="OrthoDB" id="5800707at2759"/>